<dbReference type="Proteomes" id="UP000663828">
    <property type="component" value="Unassembled WGS sequence"/>
</dbReference>
<name>A0A816A456_ADIRI</name>
<reference evidence="2" key="1">
    <citation type="submission" date="2021-02" db="EMBL/GenBank/DDBJ databases">
        <authorList>
            <person name="Nowell W R."/>
        </authorList>
    </citation>
    <scope>NUCLEOTIDE SEQUENCE</scope>
</reference>
<keyword evidence="3" id="KW-1185">Reference proteome</keyword>
<dbReference type="EMBL" id="CAJNOJ010000897">
    <property type="protein sequence ID" value="CAF1532191.1"/>
    <property type="molecule type" value="Genomic_DNA"/>
</dbReference>
<evidence type="ECO:0000313" key="2">
    <source>
        <dbReference type="EMBL" id="CAF1590848.1"/>
    </source>
</evidence>
<proteinExistence type="predicted"/>
<comment type="caution">
    <text evidence="2">The sequence shown here is derived from an EMBL/GenBank/DDBJ whole genome shotgun (WGS) entry which is preliminary data.</text>
</comment>
<organism evidence="2 3">
    <name type="scientific">Adineta ricciae</name>
    <name type="common">Rotifer</name>
    <dbReference type="NCBI Taxonomy" id="249248"/>
    <lineage>
        <taxon>Eukaryota</taxon>
        <taxon>Metazoa</taxon>
        <taxon>Spiralia</taxon>
        <taxon>Gnathifera</taxon>
        <taxon>Rotifera</taxon>
        <taxon>Eurotatoria</taxon>
        <taxon>Bdelloidea</taxon>
        <taxon>Adinetida</taxon>
        <taxon>Adinetidae</taxon>
        <taxon>Adineta</taxon>
    </lineage>
</organism>
<evidence type="ECO:0000313" key="3">
    <source>
        <dbReference type="Proteomes" id="UP000663828"/>
    </source>
</evidence>
<dbReference type="AlphaFoldDB" id="A0A816A456"/>
<dbReference type="EMBL" id="CAJNOR010006277">
    <property type="protein sequence ID" value="CAF1590848.1"/>
    <property type="molecule type" value="Genomic_DNA"/>
</dbReference>
<dbReference type="Proteomes" id="UP000663852">
    <property type="component" value="Unassembled WGS sequence"/>
</dbReference>
<accession>A0A816A456</accession>
<evidence type="ECO:0000313" key="1">
    <source>
        <dbReference type="EMBL" id="CAF1532191.1"/>
    </source>
</evidence>
<gene>
    <name evidence="1" type="ORF">EDS130_LOCUS44660</name>
    <name evidence="2" type="ORF">XAT740_LOCUS46552</name>
</gene>
<sequence length="149" mass="17029">MINLANVVKIFVNRASNSLSSVASAISTVTNRECEVAELLCDVLESITKSHSHSIEVETTLDHELVDGELIDDVEDEDADEETWDPDWNHDAHIGKRKRRWETNVTKRQVEDKAIIKTSADQFIADVRKRLPQYEVTKERKLQVELFAP</sequence>
<protein>
    <submittedName>
        <fullName evidence="2">Uncharacterized protein</fullName>
    </submittedName>
</protein>